<evidence type="ECO:0000256" key="16">
    <source>
        <dbReference type="ARBA" id="ARBA00029818"/>
    </source>
</evidence>
<organism evidence="20 21">
    <name type="scientific">Methanothermococcus okinawensis (strain DSM 14208 / JCM 11175 / IH1)</name>
    <dbReference type="NCBI Taxonomy" id="647113"/>
    <lineage>
        <taxon>Archaea</taxon>
        <taxon>Methanobacteriati</taxon>
        <taxon>Methanobacteriota</taxon>
        <taxon>Methanomada group</taxon>
        <taxon>Methanococci</taxon>
        <taxon>Methanococcales</taxon>
        <taxon>Methanococcaceae</taxon>
        <taxon>Methanothermococcus</taxon>
    </lineage>
</organism>
<keyword evidence="8 19" id="KW-0554">One-carbon metabolism</keyword>
<dbReference type="KEGG" id="mok:Metok_0952"/>
<keyword evidence="7 19" id="KW-1003">Cell membrane</keyword>
<dbReference type="InterPro" id="IPR008690">
    <property type="entry name" value="MtrB_MeTrfase"/>
</dbReference>
<comment type="function">
    <text evidence="1 19">Part of a complex that catalyzes the formation of methyl-coenzyme M and tetrahydromethanopterin from coenzyme M and methyl-tetrahydromethanopterin. This is an energy-conserving, sodium-ion translocating step.</text>
</comment>
<dbReference type="GO" id="GO:0032259">
    <property type="term" value="P:methylation"/>
    <property type="evidence" value="ECO:0007669"/>
    <property type="project" value="UniProtKB-KW"/>
</dbReference>
<evidence type="ECO:0000256" key="5">
    <source>
        <dbReference type="ARBA" id="ARBA00011616"/>
    </source>
</evidence>
<evidence type="ECO:0000256" key="14">
    <source>
        <dbReference type="ARBA" id="ARBA00022994"/>
    </source>
</evidence>
<dbReference type="PIRSF" id="PIRSF005518">
    <property type="entry name" value="MtrB"/>
    <property type="match status" value="1"/>
</dbReference>
<evidence type="ECO:0000256" key="6">
    <source>
        <dbReference type="ARBA" id="ARBA00015127"/>
    </source>
</evidence>
<comment type="subunit">
    <text evidence="5 19">The complex is composed of 8 subunits; MtrA, MtrB, MtrC, MtrD, MtrE, MtrF, MtrG and MtrH.</text>
</comment>
<keyword evidence="11 19" id="KW-0812">Transmembrane</keyword>
<evidence type="ECO:0000256" key="7">
    <source>
        <dbReference type="ARBA" id="ARBA00022475"/>
    </source>
</evidence>
<dbReference type="GO" id="GO:0019386">
    <property type="term" value="P:methanogenesis, from carbon dioxide"/>
    <property type="evidence" value="ECO:0007669"/>
    <property type="project" value="UniProtKB-UniRule"/>
</dbReference>
<dbReference type="AlphaFoldDB" id="F8AMT8"/>
<dbReference type="GO" id="GO:0005886">
    <property type="term" value="C:plasma membrane"/>
    <property type="evidence" value="ECO:0007669"/>
    <property type="project" value="UniProtKB-SubCell"/>
</dbReference>
<evidence type="ECO:0000256" key="3">
    <source>
        <dbReference type="ARBA" id="ARBA00004839"/>
    </source>
</evidence>
<keyword evidence="9 19" id="KW-0489">Methyltransferase</keyword>
<reference evidence="20" key="1">
    <citation type="submission" date="2011-05" db="EMBL/GenBank/DDBJ databases">
        <title>Complete sequence of chromosome of Methanothermococcus okinawensis IH1.</title>
        <authorList>
            <consortium name="US DOE Joint Genome Institute"/>
            <person name="Lucas S."/>
            <person name="Han J."/>
            <person name="Lapidus A."/>
            <person name="Cheng J.-F."/>
            <person name="Goodwin L."/>
            <person name="Pitluck S."/>
            <person name="Peters L."/>
            <person name="Mikhailova N."/>
            <person name="Held B."/>
            <person name="Han C."/>
            <person name="Tapia R."/>
            <person name="Land M."/>
            <person name="Hauser L."/>
            <person name="Kyrpides N."/>
            <person name="Ivanova N."/>
            <person name="Pagani I."/>
            <person name="Sieprawska-Lupa M."/>
            <person name="Takai K."/>
            <person name="Miyazaki J."/>
            <person name="Whitman W."/>
            <person name="Woyke T."/>
        </authorList>
    </citation>
    <scope>NUCLEOTIDE SEQUENCE</scope>
    <source>
        <strain evidence="20">IH1</strain>
    </source>
</reference>
<evidence type="ECO:0000256" key="10">
    <source>
        <dbReference type="ARBA" id="ARBA00022679"/>
    </source>
</evidence>
<keyword evidence="21" id="KW-1185">Reference proteome</keyword>
<evidence type="ECO:0000256" key="19">
    <source>
        <dbReference type="HAMAP-Rule" id="MF_01094"/>
    </source>
</evidence>
<feature type="transmembrane region" description="Helical" evidence="19">
    <location>
        <begin position="80"/>
        <end position="100"/>
    </location>
</feature>
<proteinExistence type="inferred from homology"/>
<dbReference type="GeneID" id="10773102"/>
<evidence type="ECO:0000256" key="9">
    <source>
        <dbReference type="ARBA" id="ARBA00022603"/>
    </source>
</evidence>
<evidence type="ECO:0000313" key="21">
    <source>
        <dbReference type="Proteomes" id="UP000009296"/>
    </source>
</evidence>
<comment type="similarity">
    <text evidence="4 19">Belongs to the MtrB family.</text>
</comment>
<comment type="subcellular location">
    <subcellularLocation>
        <location evidence="2 19">Cell membrane</location>
        <topology evidence="2 19">Single-pass membrane protein</topology>
    </subcellularLocation>
</comment>
<evidence type="ECO:0000256" key="4">
    <source>
        <dbReference type="ARBA" id="ARBA00010027"/>
    </source>
</evidence>
<dbReference type="EMBL" id="CP002792">
    <property type="protein sequence ID" value="AEH06922.1"/>
    <property type="molecule type" value="Genomic_DNA"/>
</dbReference>
<sequence length="102" mass="11662">MAILYIDKEIPLVYNIENGKITKGLGDVIFVDTDPINQQIDRLEEYVSSYEQSLDPRYKPLKSYDNREGVYCIAGYFKPMFFGVWITLGIGAILALLMGIKF</sequence>
<evidence type="ECO:0000256" key="13">
    <source>
        <dbReference type="ARBA" id="ARBA00022989"/>
    </source>
</evidence>
<dbReference type="NCBIfam" id="TIGR04166">
    <property type="entry name" value="methano_MtrB"/>
    <property type="match status" value="1"/>
</dbReference>
<evidence type="ECO:0000256" key="8">
    <source>
        <dbReference type="ARBA" id="ARBA00022563"/>
    </source>
</evidence>
<dbReference type="GO" id="GO:0030269">
    <property type="term" value="F:tetrahydromethanopterin S-methyltransferase activity"/>
    <property type="evidence" value="ECO:0007669"/>
    <property type="project" value="UniProtKB-UniRule"/>
</dbReference>
<dbReference type="RefSeq" id="WP_013867106.1">
    <property type="nucleotide sequence ID" value="NC_015636.1"/>
</dbReference>
<accession>F8AMT8</accession>
<dbReference type="Proteomes" id="UP000009296">
    <property type="component" value="Chromosome"/>
</dbReference>
<dbReference type="HOGENOM" id="CLU_171544_0_0_2"/>
<keyword evidence="12 19" id="KW-1278">Translocase</keyword>
<comment type="catalytic activity">
    <reaction evidence="17 19">
        <text>5-methyl-5,6,7,8-tetrahydromethanopterin + coenzyme M + 2 Na(+)(in) = 5,6,7,8-tetrahydromethanopterin + methyl-coenzyme M + 2 Na(+)(out)</text>
        <dbReference type="Rhea" id="RHEA:53492"/>
        <dbReference type="ChEBI" id="CHEBI:29101"/>
        <dbReference type="ChEBI" id="CHEBI:58103"/>
        <dbReference type="ChEBI" id="CHEBI:58116"/>
        <dbReference type="ChEBI" id="CHEBI:58286"/>
        <dbReference type="ChEBI" id="CHEBI:58319"/>
        <dbReference type="EC" id="7.2.1.4"/>
    </reaction>
</comment>
<comment type="pathway">
    <text evidence="3 19">One-carbon metabolism; methanogenesis from CO(2); methyl-coenzyme M from 5,10-methylene-5,6,7,8-tetrahydromethanopterin: step 2/2.</text>
</comment>
<dbReference type="EC" id="7.2.1.4" evidence="18 19"/>
<keyword evidence="13 19" id="KW-1133">Transmembrane helix</keyword>
<dbReference type="GO" id="GO:0006730">
    <property type="term" value="P:one-carbon metabolic process"/>
    <property type="evidence" value="ECO:0007669"/>
    <property type="project" value="UniProtKB-UniRule"/>
</dbReference>
<dbReference type="HAMAP" id="MF_01094">
    <property type="entry name" value="MtrB"/>
    <property type="match status" value="1"/>
</dbReference>
<dbReference type="eggNOG" id="arCOG04867">
    <property type="taxonomic scope" value="Archaea"/>
</dbReference>
<keyword evidence="15 19" id="KW-0472">Membrane</keyword>
<gene>
    <name evidence="19" type="primary">mtrB</name>
    <name evidence="20" type="ordered locus">Metok_0952</name>
</gene>
<keyword evidence="10 19" id="KW-0808">Transferase</keyword>
<evidence type="ECO:0000256" key="11">
    <source>
        <dbReference type="ARBA" id="ARBA00022692"/>
    </source>
</evidence>
<dbReference type="UniPathway" id="UPA00640">
    <property type="reaction ID" value="UER00698"/>
</dbReference>
<keyword evidence="14 19" id="KW-0484">Methanogenesis</keyword>
<dbReference type="STRING" id="647113.Metok_0952"/>
<name>F8AMT8_METOI</name>
<evidence type="ECO:0000256" key="12">
    <source>
        <dbReference type="ARBA" id="ARBA00022967"/>
    </source>
</evidence>
<dbReference type="Pfam" id="PF05440">
    <property type="entry name" value="MtrB"/>
    <property type="match status" value="1"/>
</dbReference>
<dbReference type="NCBIfam" id="NF002129">
    <property type="entry name" value="PRK00965.1"/>
    <property type="match status" value="1"/>
</dbReference>
<evidence type="ECO:0000313" key="20">
    <source>
        <dbReference type="EMBL" id="AEH06922.1"/>
    </source>
</evidence>
<evidence type="ECO:0000256" key="15">
    <source>
        <dbReference type="ARBA" id="ARBA00023136"/>
    </source>
</evidence>
<evidence type="ECO:0000256" key="18">
    <source>
        <dbReference type="ARBA" id="ARBA00044970"/>
    </source>
</evidence>
<protein>
    <recommendedName>
        <fullName evidence="6 19">Tetrahydromethanopterin S-methyltransferase subunit B</fullName>
        <ecNumber evidence="18 19">7.2.1.4</ecNumber>
    </recommendedName>
    <alternativeName>
        <fullName evidence="16 19">N5-methyltetrahydromethanopterin--coenzyme M methyltransferase subunit B</fullName>
    </alternativeName>
</protein>
<evidence type="ECO:0000256" key="2">
    <source>
        <dbReference type="ARBA" id="ARBA00004162"/>
    </source>
</evidence>
<evidence type="ECO:0000256" key="1">
    <source>
        <dbReference type="ARBA" id="ARBA00002533"/>
    </source>
</evidence>
<evidence type="ECO:0000256" key="17">
    <source>
        <dbReference type="ARBA" id="ARBA00044880"/>
    </source>
</evidence>